<dbReference type="EMBL" id="CZQA01000001">
    <property type="protein sequence ID" value="CUS33034.1"/>
    <property type="molecule type" value="Genomic_DNA"/>
</dbReference>
<reference evidence="2 3" key="1">
    <citation type="submission" date="2015-10" db="EMBL/GenBank/DDBJ databases">
        <authorList>
            <person name="Gilbert D.G."/>
        </authorList>
    </citation>
    <scope>NUCLEOTIDE SEQUENCE [LARGE SCALE GENOMIC DNA]</scope>
    <source>
        <strain evidence="2">COMA1</strain>
    </source>
</reference>
<dbReference type="InterPro" id="IPR009875">
    <property type="entry name" value="PilZ_domain"/>
</dbReference>
<gene>
    <name evidence="2" type="ORF">COMA1_10941</name>
</gene>
<evidence type="ECO:0000313" key="3">
    <source>
        <dbReference type="Proteomes" id="UP000199032"/>
    </source>
</evidence>
<dbReference type="GO" id="GO:0035438">
    <property type="term" value="F:cyclic-di-GMP binding"/>
    <property type="evidence" value="ECO:0007669"/>
    <property type="project" value="InterPro"/>
</dbReference>
<evidence type="ECO:0000259" key="1">
    <source>
        <dbReference type="Pfam" id="PF07238"/>
    </source>
</evidence>
<dbReference type="SUPFAM" id="SSF141371">
    <property type="entry name" value="PilZ domain-like"/>
    <property type="match status" value="1"/>
</dbReference>
<dbReference type="STRING" id="1742972.COMA1_10941"/>
<dbReference type="RefSeq" id="WP_090744358.1">
    <property type="nucleotide sequence ID" value="NZ_CZQA01000001.1"/>
</dbReference>
<name>A0A0S4L8D7_9BACT</name>
<organism evidence="2 3">
    <name type="scientific">Candidatus Nitrospira nitrosa</name>
    <dbReference type="NCBI Taxonomy" id="1742972"/>
    <lineage>
        <taxon>Bacteria</taxon>
        <taxon>Pseudomonadati</taxon>
        <taxon>Nitrospirota</taxon>
        <taxon>Nitrospiria</taxon>
        <taxon>Nitrospirales</taxon>
        <taxon>Nitrospiraceae</taxon>
        <taxon>Nitrospira</taxon>
    </lineage>
</organism>
<dbReference type="Pfam" id="PF07238">
    <property type="entry name" value="PilZ"/>
    <property type="match status" value="1"/>
</dbReference>
<dbReference type="OrthoDB" id="9782985at2"/>
<keyword evidence="3" id="KW-1185">Reference proteome</keyword>
<proteinExistence type="predicted"/>
<dbReference type="InterPro" id="IPR011752">
    <property type="entry name" value="PilV_Myxo-type"/>
</dbReference>
<dbReference type="AlphaFoldDB" id="A0A0S4L8D7"/>
<feature type="domain" description="PilZ" evidence="1">
    <location>
        <begin position="59"/>
        <end position="160"/>
    </location>
</feature>
<dbReference type="Gene3D" id="2.40.10.220">
    <property type="entry name" value="predicted glycosyltransferase like domains"/>
    <property type="match status" value="1"/>
</dbReference>
<protein>
    <recommendedName>
        <fullName evidence="1">PilZ domain-containing protein</fullName>
    </recommendedName>
</protein>
<dbReference type="Proteomes" id="UP000199032">
    <property type="component" value="Unassembled WGS sequence"/>
</dbReference>
<accession>A0A0S4L8D7</accession>
<evidence type="ECO:0000313" key="2">
    <source>
        <dbReference type="EMBL" id="CUS33034.1"/>
    </source>
</evidence>
<sequence>MKYSVLTSLRHKGKVLQVDVEREMVTLLGGNGDVIGSLSWDVVIDQVLAYRRPPVQKEVRVEPRISLTFRVRYNTPEGQQFESRAGGIGGGGLFIESHSPLPVGTKLAMEFSLPQKPDQWLPAKGTVAWVCPKADQYTFSPGMGVRFTEVDEGVRDRIHEVVKTIQVTSQAA</sequence>
<dbReference type="NCBIfam" id="TIGR02266">
    <property type="entry name" value="gmx_TIGR02266"/>
    <property type="match status" value="1"/>
</dbReference>